<gene>
    <name evidence="11" type="ORF">ACEWY4_005136</name>
</gene>
<dbReference type="PROSITE" id="PS50102">
    <property type="entry name" value="RRM"/>
    <property type="match status" value="1"/>
</dbReference>
<dbReference type="InterPro" id="IPR000504">
    <property type="entry name" value="RRM_dom"/>
</dbReference>
<dbReference type="InterPro" id="IPR012677">
    <property type="entry name" value="Nucleotide-bd_a/b_plait_sf"/>
</dbReference>
<dbReference type="InterPro" id="IPR052094">
    <property type="entry name" value="Pre-mRNA-splicing_ERAD"/>
</dbReference>
<feature type="region of interest" description="Disordered" evidence="8">
    <location>
        <begin position="1"/>
        <end position="29"/>
    </location>
</feature>
<keyword evidence="4" id="KW-0143">Chaperone</keyword>
<dbReference type="InterPro" id="IPR036869">
    <property type="entry name" value="J_dom_sf"/>
</dbReference>
<dbReference type="PROSITE" id="PS50076">
    <property type="entry name" value="DNAJ_2"/>
    <property type="match status" value="1"/>
</dbReference>
<feature type="compositionally biased region" description="Basic and acidic residues" evidence="8">
    <location>
        <begin position="333"/>
        <end position="342"/>
    </location>
</feature>
<comment type="caution">
    <text evidence="11">The sequence shown here is derived from an EMBL/GenBank/DDBJ whole genome shotgun (WGS) entry which is preliminary data.</text>
</comment>
<evidence type="ECO:0000256" key="2">
    <source>
        <dbReference type="ARBA" id="ARBA00004496"/>
    </source>
</evidence>
<evidence type="ECO:0000256" key="6">
    <source>
        <dbReference type="PROSITE-ProRule" id="PRU00176"/>
    </source>
</evidence>
<dbReference type="GO" id="GO:0003723">
    <property type="term" value="F:RNA binding"/>
    <property type="evidence" value="ECO:0007669"/>
    <property type="project" value="UniProtKB-UniRule"/>
</dbReference>
<evidence type="ECO:0000256" key="8">
    <source>
        <dbReference type="SAM" id="MobiDB-lite"/>
    </source>
</evidence>
<dbReference type="Gene3D" id="3.30.70.330">
    <property type="match status" value="1"/>
</dbReference>
<dbReference type="InterPro" id="IPR034254">
    <property type="entry name" value="DNAJC17_RRM"/>
</dbReference>
<name>A0ABD1KI42_9TELE</name>
<evidence type="ECO:0000256" key="5">
    <source>
        <dbReference type="ARBA" id="ARBA00023242"/>
    </source>
</evidence>
<feature type="coiled-coil region" evidence="7">
    <location>
        <begin position="84"/>
        <end position="168"/>
    </location>
</feature>
<dbReference type="SUPFAM" id="SSF46565">
    <property type="entry name" value="Chaperone J-domain"/>
    <property type="match status" value="1"/>
</dbReference>
<dbReference type="Pfam" id="PF00226">
    <property type="entry name" value="DnaJ"/>
    <property type="match status" value="1"/>
</dbReference>
<dbReference type="SUPFAM" id="SSF54928">
    <property type="entry name" value="RNA-binding domain, RBD"/>
    <property type="match status" value="1"/>
</dbReference>
<feature type="domain" description="RRM" evidence="10">
    <location>
        <begin position="207"/>
        <end position="266"/>
    </location>
</feature>
<feature type="region of interest" description="Disordered" evidence="8">
    <location>
        <begin position="300"/>
        <end position="344"/>
    </location>
</feature>
<evidence type="ECO:0000259" key="10">
    <source>
        <dbReference type="PROSITE" id="PS50102"/>
    </source>
</evidence>
<dbReference type="GO" id="GO:0005737">
    <property type="term" value="C:cytoplasm"/>
    <property type="evidence" value="ECO:0007669"/>
    <property type="project" value="UniProtKB-SubCell"/>
</dbReference>
<evidence type="ECO:0000256" key="3">
    <source>
        <dbReference type="ARBA" id="ARBA00022490"/>
    </source>
</evidence>
<keyword evidence="12" id="KW-1185">Reference proteome</keyword>
<proteinExistence type="predicted"/>
<dbReference type="CDD" id="cd12429">
    <property type="entry name" value="RRM_DNAJC17"/>
    <property type="match status" value="1"/>
</dbReference>
<dbReference type="EMBL" id="JBHFQA010000005">
    <property type="protein sequence ID" value="KAL2098656.1"/>
    <property type="molecule type" value="Genomic_DNA"/>
</dbReference>
<evidence type="ECO:0000313" key="11">
    <source>
        <dbReference type="EMBL" id="KAL2098656.1"/>
    </source>
</evidence>
<dbReference type="InterPro" id="IPR035979">
    <property type="entry name" value="RBD_domain_sf"/>
</dbReference>
<dbReference type="PRINTS" id="PR00625">
    <property type="entry name" value="JDOMAIN"/>
</dbReference>
<accession>A0ABD1KI42</accession>
<dbReference type="InterPro" id="IPR001623">
    <property type="entry name" value="DnaJ_domain"/>
</dbReference>
<dbReference type="CDD" id="cd06257">
    <property type="entry name" value="DnaJ"/>
    <property type="match status" value="1"/>
</dbReference>
<sequence>MALAKKHTATRWLCAGSQSDEPPYSGDDKIRYGLDERAIKKAYRQRALKCHPDKNPDNPKAAELFHQLSQALEILTDAAARAAYDKVRAAKRQAEERTRKLDDKRKKIKLDLEAREREAEEHNAKEVKVTRTLEEEIARLREEGSKQLAEEQRLIQEQIERQKAARLQTDGSYTDGDIGVHGSDSATPKLKLKWKSKKEDENNGGYSQEFLFSLLKKYGDVQNVVMSSKKKGSAVVEFASAKAADLAFRNEIGLMGNPLKISWLEGQPTAPPENTQSSAPAGLFAQLEFVWLGLGLSAHSDSDEKRGARRPLWADPGDQRNSRERSGMTAGRPEQESTRETQKGTVIRPLSSKDQLAFLLFAIAFTKPMAMATALSTSLHCDNIWDISFIADGADPNRSLSPMLDVPEEACVASQQVGSQSVLAEESHLDTLGRPQWRSTPRISGQHCNFSLASPRHSHCDCNRAETLSDKGAFVPVLSALSPLFPGVTRTPELS</sequence>
<reference evidence="11 12" key="1">
    <citation type="submission" date="2024-09" db="EMBL/GenBank/DDBJ databases">
        <title>A chromosome-level genome assembly of Gray's grenadier anchovy, Coilia grayii.</title>
        <authorList>
            <person name="Fu Z."/>
        </authorList>
    </citation>
    <scope>NUCLEOTIDE SEQUENCE [LARGE SCALE GENOMIC DNA]</scope>
    <source>
        <strain evidence="11">G4</strain>
        <tissue evidence="11">Muscle</tissue>
    </source>
</reference>
<feature type="compositionally biased region" description="Basic and acidic residues" evidence="8">
    <location>
        <begin position="317"/>
        <end position="326"/>
    </location>
</feature>
<comment type="subcellular location">
    <subcellularLocation>
        <location evidence="2">Cytoplasm</location>
    </subcellularLocation>
    <subcellularLocation>
        <location evidence="1">Nucleus</location>
    </subcellularLocation>
</comment>
<organism evidence="11 12">
    <name type="scientific">Coilia grayii</name>
    <name type="common">Gray's grenadier anchovy</name>
    <dbReference type="NCBI Taxonomy" id="363190"/>
    <lineage>
        <taxon>Eukaryota</taxon>
        <taxon>Metazoa</taxon>
        <taxon>Chordata</taxon>
        <taxon>Craniata</taxon>
        <taxon>Vertebrata</taxon>
        <taxon>Euteleostomi</taxon>
        <taxon>Actinopterygii</taxon>
        <taxon>Neopterygii</taxon>
        <taxon>Teleostei</taxon>
        <taxon>Clupei</taxon>
        <taxon>Clupeiformes</taxon>
        <taxon>Clupeoidei</taxon>
        <taxon>Engraulidae</taxon>
        <taxon>Coilinae</taxon>
        <taxon>Coilia</taxon>
    </lineage>
</organism>
<evidence type="ECO:0000259" key="9">
    <source>
        <dbReference type="PROSITE" id="PS50076"/>
    </source>
</evidence>
<evidence type="ECO:0008006" key="13">
    <source>
        <dbReference type="Google" id="ProtNLM"/>
    </source>
</evidence>
<keyword evidence="6" id="KW-0694">RNA-binding</keyword>
<protein>
    <recommendedName>
        <fullName evidence="13">DnaJ homolog subfamily C member 17</fullName>
    </recommendedName>
</protein>
<evidence type="ECO:0000313" key="12">
    <source>
        <dbReference type="Proteomes" id="UP001591681"/>
    </source>
</evidence>
<keyword evidence="3" id="KW-0963">Cytoplasm</keyword>
<dbReference type="PANTHER" id="PTHR44313:SF1">
    <property type="entry name" value="DNAJ HOMOLOG SUBFAMILY C MEMBER 17"/>
    <property type="match status" value="1"/>
</dbReference>
<keyword evidence="7" id="KW-0175">Coiled coil</keyword>
<feature type="domain" description="J" evidence="9">
    <location>
        <begin position="20"/>
        <end position="88"/>
    </location>
</feature>
<dbReference type="GO" id="GO:0005634">
    <property type="term" value="C:nucleus"/>
    <property type="evidence" value="ECO:0007669"/>
    <property type="project" value="UniProtKB-SubCell"/>
</dbReference>
<dbReference type="PANTHER" id="PTHR44313">
    <property type="entry name" value="DNAJ HOMOLOG SUBFAMILY C MEMBER 17"/>
    <property type="match status" value="1"/>
</dbReference>
<evidence type="ECO:0000256" key="1">
    <source>
        <dbReference type="ARBA" id="ARBA00004123"/>
    </source>
</evidence>
<dbReference type="Proteomes" id="UP001591681">
    <property type="component" value="Unassembled WGS sequence"/>
</dbReference>
<evidence type="ECO:0000256" key="7">
    <source>
        <dbReference type="SAM" id="Coils"/>
    </source>
</evidence>
<dbReference type="Gene3D" id="1.10.287.110">
    <property type="entry name" value="DnaJ domain"/>
    <property type="match status" value="1"/>
</dbReference>
<dbReference type="Pfam" id="PF00076">
    <property type="entry name" value="RRM_1"/>
    <property type="match status" value="1"/>
</dbReference>
<evidence type="ECO:0000256" key="4">
    <source>
        <dbReference type="ARBA" id="ARBA00023186"/>
    </source>
</evidence>
<dbReference type="SMART" id="SM00271">
    <property type="entry name" value="DnaJ"/>
    <property type="match status" value="1"/>
</dbReference>
<keyword evidence="5" id="KW-0539">Nucleus</keyword>
<dbReference type="AlphaFoldDB" id="A0ABD1KI42"/>